<dbReference type="SUPFAM" id="SSF116734">
    <property type="entry name" value="DNA methylase specificity domain"/>
    <property type="match status" value="2"/>
</dbReference>
<evidence type="ECO:0000256" key="3">
    <source>
        <dbReference type="ARBA" id="ARBA00023125"/>
    </source>
</evidence>
<dbReference type="InterPro" id="IPR044946">
    <property type="entry name" value="Restrct_endonuc_typeI_TRD_sf"/>
</dbReference>
<feature type="domain" description="Type I restriction modification DNA specificity" evidence="4">
    <location>
        <begin position="17"/>
        <end position="193"/>
    </location>
</feature>
<comment type="caution">
    <text evidence="5">The sequence shown here is derived from an EMBL/GenBank/DDBJ whole genome shotgun (WGS) entry which is preliminary data.</text>
</comment>
<protein>
    <recommendedName>
        <fullName evidence="4">Type I restriction modification DNA specificity domain-containing protein</fullName>
    </recommendedName>
</protein>
<gene>
    <name evidence="5" type="ORF">ASN18_0764</name>
</gene>
<organism evidence="5 6">
    <name type="scientific">Candidatus Magnetominusculus xianensis</name>
    <dbReference type="NCBI Taxonomy" id="1748249"/>
    <lineage>
        <taxon>Bacteria</taxon>
        <taxon>Pseudomonadati</taxon>
        <taxon>Nitrospirota</taxon>
        <taxon>Nitrospiria</taxon>
        <taxon>Nitrospirales</taxon>
        <taxon>Nitrospiraceae</taxon>
        <taxon>Candidatus Magnetominusculus</taxon>
    </lineage>
</organism>
<dbReference type="CDD" id="cd17243">
    <property type="entry name" value="RMtype1_S_AchA6I-TRD2-CR2_like"/>
    <property type="match status" value="1"/>
</dbReference>
<dbReference type="Pfam" id="PF01420">
    <property type="entry name" value="Methylase_S"/>
    <property type="match status" value="1"/>
</dbReference>
<dbReference type="PANTHER" id="PTHR30408:SF13">
    <property type="entry name" value="TYPE I RESTRICTION ENZYME HINDI SPECIFICITY SUBUNIT"/>
    <property type="match status" value="1"/>
</dbReference>
<dbReference type="PANTHER" id="PTHR30408">
    <property type="entry name" value="TYPE-1 RESTRICTION ENZYME ECOKI SPECIFICITY PROTEIN"/>
    <property type="match status" value="1"/>
</dbReference>
<dbReference type="Gene3D" id="3.90.220.20">
    <property type="entry name" value="DNA methylase specificity domains"/>
    <property type="match status" value="2"/>
</dbReference>
<evidence type="ECO:0000259" key="4">
    <source>
        <dbReference type="Pfam" id="PF01420"/>
    </source>
</evidence>
<keyword evidence="6" id="KW-1185">Reference proteome</keyword>
<dbReference type="Gene3D" id="1.10.287.1120">
    <property type="entry name" value="Bipartite methylase S protein"/>
    <property type="match status" value="1"/>
</dbReference>
<evidence type="ECO:0000256" key="2">
    <source>
        <dbReference type="ARBA" id="ARBA00022747"/>
    </source>
</evidence>
<name>A0ABR5SHR5_9BACT</name>
<dbReference type="Proteomes" id="UP000060487">
    <property type="component" value="Unassembled WGS sequence"/>
</dbReference>
<keyword evidence="2" id="KW-0680">Restriction system</keyword>
<comment type="similarity">
    <text evidence="1">Belongs to the type-I restriction system S methylase family.</text>
</comment>
<dbReference type="InterPro" id="IPR052021">
    <property type="entry name" value="Type-I_RS_S_subunit"/>
</dbReference>
<dbReference type="RefSeq" id="WP_085051291.1">
    <property type="nucleotide sequence ID" value="NZ_LNQR01000029.1"/>
</dbReference>
<dbReference type="EMBL" id="LNQR01000029">
    <property type="protein sequence ID" value="KWT91774.1"/>
    <property type="molecule type" value="Genomic_DNA"/>
</dbReference>
<proteinExistence type="inferred from homology"/>
<dbReference type="InterPro" id="IPR000055">
    <property type="entry name" value="Restrct_endonuc_typeI_TRD"/>
</dbReference>
<dbReference type="CDD" id="cd17260">
    <property type="entry name" value="RMtype1_S_EcoEI-TRD1-CR1_like"/>
    <property type="match status" value="1"/>
</dbReference>
<evidence type="ECO:0000313" key="6">
    <source>
        <dbReference type="Proteomes" id="UP000060487"/>
    </source>
</evidence>
<keyword evidence="3" id="KW-0238">DNA-binding</keyword>
<evidence type="ECO:0000313" key="5">
    <source>
        <dbReference type="EMBL" id="KWT91774.1"/>
    </source>
</evidence>
<reference evidence="5 6" key="1">
    <citation type="submission" date="2015-11" db="EMBL/GenBank/DDBJ databases">
        <authorList>
            <person name="Lin W."/>
        </authorList>
    </citation>
    <scope>NUCLEOTIDE SEQUENCE [LARGE SCALE GENOMIC DNA]</scope>
    <source>
        <strain evidence="5 6">HCH-1</strain>
    </source>
</reference>
<evidence type="ECO:0000256" key="1">
    <source>
        <dbReference type="ARBA" id="ARBA00010923"/>
    </source>
</evidence>
<sequence length="406" mass="46170">MANYLSRFKETEIGLIPDDWDVKPADLIIDIFGGGTPKTTVDEYWGGNIPWLSVVDFGDDSRYVYQTEKKITFAGLENSSAKILDKGMLVISARGTVGELAQLEVPMAFNQSCYGLKAKNGISNDYLYYVLKQSVYDFKQKSHGAIFDTITRDTFKNIYVPIPTLKEQLQIAEILSSLDDKIELNRKITANLEILASALFKKWFIDIGDELPEGWRHGMMSDICSFNPAYSLKRTQTAPYAEMKDLPDLGASIKSFIYRDFTSGSKFTNGDTLLARITPCLENGKTGFVNFLSDNEVGWGSTEFIVMHPREKEFSEFIYFIARTESFREHAIQSMSGTSGRQRVQVNSLIKYPVVIPSENMISRFHMFTKIFFDQIVFNYNQTQTLIQIRDSLLPRLMSGKIRVKS</sequence>
<accession>A0ABR5SHR5</accession>